<dbReference type="Proteomes" id="UP000616885">
    <property type="component" value="Unassembled WGS sequence"/>
</dbReference>
<sequence>MAQIDQSDLRIFIAKLEAVESALAEIRSSSVRRSHRNLRNHVASSTSTKGSPSARDANSSPLDHGSSTDNEKRLATIEEAIREIREAIKPIIARTPASSLPTNNRATTATTHVPTESVPSLDLPSNTNADSL</sequence>
<feature type="compositionally biased region" description="Basic residues" evidence="1">
    <location>
        <begin position="30"/>
        <end position="39"/>
    </location>
</feature>
<protein>
    <submittedName>
        <fullName evidence="2">Uncharacterized protein</fullName>
    </submittedName>
</protein>
<evidence type="ECO:0000313" key="3">
    <source>
        <dbReference type="Proteomes" id="UP000616885"/>
    </source>
</evidence>
<dbReference type="EMBL" id="JADCTT010000017">
    <property type="protein sequence ID" value="KAF9743401.1"/>
    <property type="molecule type" value="Genomic_DNA"/>
</dbReference>
<feature type="compositionally biased region" description="Polar residues" evidence="1">
    <location>
        <begin position="96"/>
        <end position="132"/>
    </location>
</feature>
<feature type="region of interest" description="Disordered" evidence="1">
    <location>
        <begin position="91"/>
        <end position="132"/>
    </location>
</feature>
<evidence type="ECO:0000256" key="1">
    <source>
        <dbReference type="SAM" id="MobiDB-lite"/>
    </source>
</evidence>
<organism evidence="2 3">
    <name type="scientific">Bionectria ochroleuca</name>
    <name type="common">Gliocladium roseum</name>
    <dbReference type="NCBI Taxonomy" id="29856"/>
    <lineage>
        <taxon>Eukaryota</taxon>
        <taxon>Fungi</taxon>
        <taxon>Dikarya</taxon>
        <taxon>Ascomycota</taxon>
        <taxon>Pezizomycotina</taxon>
        <taxon>Sordariomycetes</taxon>
        <taxon>Hypocreomycetidae</taxon>
        <taxon>Hypocreales</taxon>
        <taxon>Bionectriaceae</taxon>
        <taxon>Clonostachys</taxon>
    </lineage>
</organism>
<reference evidence="2" key="1">
    <citation type="submission" date="2020-10" db="EMBL/GenBank/DDBJ databases">
        <title>High-Quality Genome Resource of Clonostachys rosea strain S41 by Oxford Nanopore Long-Read Sequencing.</title>
        <authorList>
            <person name="Wang H."/>
        </authorList>
    </citation>
    <scope>NUCLEOTIDE SEQUENCE</scope>
    <source>
        <strain evidence="2">S41</strain>
    </source>
</reference>
<proteinExistence type="predicted"/>
<feature type="region of interest" description="Disordered" evidence="1">
    <location>
        <begin position="29"/>
        <end position="74"/>
    </location>
</feature>
<comment type="caution">
    <text evidence="2">The sequence shown here is derived from an EMBL/GenBank/DDBJ whole genome shotgun (WGS) entry which is preliminary data.</text>
</comment>
<feature type="compositionally biased region" description="Polar residues" evidence="1">
    <location>
        <begin position="42"/>
        <end position="68"/>
    </location>
</feature>
<dbReference type="AlphaFoldDB" id="A0A8H7K539"/>
<name>A0A8H7K539_BIOOC</name>
<accession>A0A8H7K539</accession>
<evidence type="ECO:0000313" key="2">
    <source>
        <dbReference type="EMBL" id="KAF9743401.1"/>
    </source>
</evidence>
<gene>
    <name evidence="2" type="ORF">IM811_006492</name>
</gene>